<comment type="function">
    <text evidence="1 5">NHase catalyzes the hydration of various nitrile compounds to the corresponding amides.</text>
</comment>
<dbReference type="AlphaFoldDB" id="A0A917FPU9"/>
<dbReference type="SUPFAM" id="SSF50090">
    <property type="entry name" value="Electron transport accessory proteins"/>
    <property type="match status" value="1"/>
</dbReference>
<keyword evidence="3 5" id="KW-0456">Lyase</keyword>
<protein>
    <recommendedName>
        <fullName evidence="5">Nitrile hydratase subunit beta</fullName>
        <shortName evidence="5">NHase</shortName>
        <ecNumber evidence="5">4.2.1.84</ecNumber>
    </recommendedName>
</protein>
<evidence type="ECO:0000256" key="6">
    <source>
        <dbReference type="SAM" id="MobiDB-lite"/>
    </source>
</evidence>
<dbReference type="InterPro" id="IPR008990">
    <property type="entry name" value="Elect_transpt_acc-like_dom_sf"/>
</dbReference>
<evidence type="ECO:0000256" key="3">
    <source>
        <dbReference type="ARBA" id="ARBA00023239"/>
    </source>
</evidence>
<dbReference type="InterPro" id="IPR042262">
    <property type="entry name" value="CN_hydtase_beta_C"/>
</dbReference>
<comment type="similarity">
    <text evidence="2 5">Belongs to the nitrile hydratase subunit beta family.</text>
</comment>
<proteinExistence type="inferred from homology"/>
<dbReference type="InterPro" id="IPR003168">
    <property type="entry name" value="Nitrile_hydratase_bsu"/>
</dbReference>
<feature type="compositionally biased region" description="Polar residues" evidence="6">
    <location>
        <begin position="127"/>
        <end position="137"/>
    </location>
</feature>
<dbReference type="Gene3D" id="1.10.472.20">
    <property type="entry name" value="Nitrile hydratase, beta subunit"/>
    <property type="match status" value="1"/>
</dbReference>
<dbReference type="EMBL" id="BMGR01000002">
    <property type="protein sequence ID" value="GGF93434.1"/>
    <property type="molecule type" value="Genomic_DNA"/>
</dbReference>
<evidence type="ECO:0000256" key="5">
    <source>
        <dbReference type="PIRNR" id="PIRNR001427"/>
    </source>
</evidence>
<evidence type="ECO:0000256" key="4">
    <source>
        <dbReference type="ARBA" id="ARBA00044877"/>
    </source>
</evidence>
<dbReference type="RefSeq" id="WP_188529330.1">
    <property type="nucleotide sequence ID" value="NZ_BMGR01000002.1"/>
</dbReference>
<reference evidence="9" key="1">
    <citation type="journal article" date="2014" name="Int. J. Syst. Evol. Microbiol.">
        <title>Complete genome sequence of Corynebacterium casei LMG S-19264T (=DSM 44701T), isolated from a smear-ripened cheese.</title>
        <authorList>
            <consortium name="US DOE Joint Genome Institute (JGI-PGF)"/>
            <person name="Walter F."/>
            <person name="Albersmeier A."/>
            <person name="Kalinowski J."/>
            <person name="Ruckert C."/>
        </authorList>
    </citation>
    <scope>NUCLEOTIDE SEQUENCE</scope>
    <source>
        <strain evidence="9">CGMCC 1.12987</strain>
    </source>
</reference>
<name>A0A917FPU9_9BACL</name>
<dbReference type="GO" id="GO:0018822">
    <property type="term" value="F:nitrile hydratase activity"/>
    <property type="evidence" value="ECO:0007669"/>
    <property type="project" value="UniProtKB-EC"/>
</dbReference>
<keyword evidence="10" id="KW-1185">Reference proteome</keyword>
<comment type="caution">
    <text evidence="9">The sequence shown here is derived from an EMBL/GenBank/DDBJ whole genome shotgun (WGS) entry which is preliminary data.</text>
</comment>
<dbReference type="Pfam" id="PF02211">
    <property type="entry name" value="NHase_beta_C"/>
    <property type="match status" value="1"/>
</dbReference>
<feature type="region of interest" description="Disordered" evidence="6">
    <location>
        <begin position="120"/>
        <end position="143"/>
    </location>
</feature>
<evidence type="ECO:0000313" key="10">
    <source>
        <dbReference type="Proteomes" id="UP000644756"/>
    </source>
</evidence>
<accession>A0A917FPU9</accession>
<dbReference type="PIRSF" id="PIRSF001427">
    <property type="entry name" value="NHase_beta"/>
    <property type="match status" value="1"/>
</dbReference>
<evidence type="ECO:0000259" key="7">
    <source>
        <dbReference type="Pfam" id="PF02211"/>
    </source>
</evidence>
<evidence type="ECO:0000313" key="9">
    <source>
        <dbReference type="EMBL" id="GGF93434.1"/>
    </source>
</evidence>
<dbReference type="NCBIfam" id="TIGR03888">
    <property type="entry name" value="nitrile_beta"/>
    <property type="match status" value="1"/>
</dbReference>
<dbReference type="Pfam" id="PF21006">
    <property type="entry name" value="NHase_beta_N"/>
    <property type="match status" value="1"/>
</dbReference>
<dbReference type="Proteomes" id="UP000644756">
    <property type="component" value="Unassembled WGS sequence"/>
</dbReference>
<dbReference type="Gene3D" id="2.30.30.50">
    <property type="match status" value="1"/>
</dbReference>
<feature type="domain" description="Nitrile hydratase beta subunit" evidence="7">
    <location>
        <begin position="140"/>
        <end position="230"/>
    </location>
</feature>
<evidence type="ECO:0000256" key="1">
    <source>
        <dbReference type="ARBA" id="ARBA00004042"/>
    </source>
</evidence>
<reference evidence="9" key="2">
    <citation type="submission" date="2020-09" db="EMBL/GenBank/DDBJ databases">
        <authorList>
            <person name="Sun Q."/>
            <person name="Zhou Y."/>
        </authorList>
    </citation>
    <scope>NUCLEOTIDE SEQUENCE</scope>
    <source>
        <strain evidence="9">CGMCC 1.12987</strain>
    </source>
</reference>
<evidence type="ECO:0000256" key="2">
    <source>
        <dbReference type="ARBA" id="ARBA00009098"/>
    </source>
</evidence>
<dbReference type="InterPro" id="IPR024690">
    <property type="entry name" value="CN_hydtase_beta_dom_C"/>
</dbReference>
<dbReference type="InterPro" id="IPR049054">
    <property type="entry name" value="CN_hydtase_beta-like_N"/>
</dbReference>
<feature type="domain" description="Nitrile hydratase beta subunit-like N-terminal" evidence="8">
    <location>
        <begin position="1"/>
        <end position="100"/>
    </location>
</feature>
<organism evidence="9 10">
    <name type="scientific">Paenibacillus abyssi</name>
    <dbReference type="NCBI Taxonomy" id="1340531"/>
    <lineage>
        <taxon>Bacteria</taxon>
        <taxon>Bacillati</taxon>
        <taxon>Bacillota</taxon>
        <taxon>Bacilli</taxon>
        <taxon>Bacillales</taxon>
        <taxon>Paenibacillaceae</taxon>
        <taxon>Paenibacillus</taxon>
    </lineage>
</organism>
<dbReference type="GO" id="GO:0046914">
    <property type="term" value="F:transition metal ion binding"/>
    <property type="evidence" value="ECO:0007669"/>
    <property type="project" value="InterPro"/>
</dbReference>
<evidence type="ECO:0000259" key="8">
    <source>
        <dbReference type="Pfam" id="PF21006"/>
    </source>
</evidence>
<sequence length="232" mass="26754">MNGIHDVGGMDGFGPVKREENEPVFHERWEGRVRALSMLINKKRRLYFIDESRHTIERIHPVYYMGSSYYQLWLLRFETMMMERGVLTEQEIQERMGQIAPGASFEPDLAAFRTIRPHNPTQHRRTAIQTTSGTASPNEPVPPKYKPGTVVQAKLAATLGHTRIPRYIRGKQGVIEAVHGHSPIPDIRVDQGLSLYQPVYRVRFKARELWGEDASPKDTLCIELWEDYLEQA</sequence>
<gene>
    <name evidence="9" type="primary">nthB</name>
    <name evidence="9" type="ORF">GCM10010916_08530</name>
</gene>
<dbReference type="EC" id="4.2.1.84" evidence="5"/>
<comment type="catalytic activity">
    <reaction evidence="4 5">
        <text>an aliphatic primary amide = an aliphatic nitrile + H2O</text>
        <dbReference type="Rhea" id="RHEA:12673"/>
        <dbReference type="ChEBI" id="CHEBI:15377"/>
        <dbReference type="ChEBI" id="CHEBI:65285"/>
        <dbReference type="ChEBI" id="CHEBI:80291"/>
        <dbReference type="EC" id="4.2.1.84"/>
    </reaction>
</comment>